<evidence type="ECO:0000313" key="6">
    <source>
        <dbReference type="Proteomes" id="UP000887043"/>
    </source>
</evidence>
<dbReference type="GO" id="GO:0080120">
    <property type="term" value="P:CAAX-box protein maturation"/>
    <property type="evidence" value="ECO:0007669"/>
    <property type="project" value="UniProtKB-ARBA"/>
</dbReference>
<feature type="transmembrane region" description="Helical" evidence="1">
    <location>
        <begin position="172"/>
        <end position="203"/>
    </location>
</feature>
<dbReference type="Proteomes" id="UP000216189">
    <property type="component" value="Unassembled WGS sequence"/>
</dbReference>
<keyword evidence="4" id="KW-0482">Metalloprotease</keyword>
<reference evidence="3" key="2">
    <citation type="submission" date="2021-08" db="EMBL/GenBank/DDBJ databases">
        <title>Prevotella lacticifex sp. nov., isolated from rumen of cow.</title>
        <authorList>
            <person name="Shinkai T."/>
            <person name="Ikeyama N."/>
            <person name="Kumagai M."/>
            <person name="Ohmori H."/>
            <person name="Sakamoto M."/>
            <person name="Ohkuma M."/>
            <person name="Mitsumori M."/>
        </authorList>
    </citation>
    <scope>NUCLEOTIDE SEQUENCE</scope>
    <source>
        <strain evidence="3">DSM 11371</strain>
    </source>
</reference>
<dbReference type="EMBL" id="NPJF01000026">
    <property type="protein sequence ID" value="OYP55662.1"/>
    <property type="molecule type" value="Genomic_DNA"/>
</dbReference>
<dbReference type="PANTHER" id="PTHR36435">
    <property type="entry name" value="SLR1288 PROTEIN"/>
    <property type="match status" value="1"/>
</dbReference>
<keyword evidence="4" id="KW-0378">Hydrolase</keyword>
<dbReference type="PANTHER" id="PTHR36435:SF1">
    <property type="entry name" value="CAAX AMINO TERMINAL PROTEASE FAMILY PROTEIN"/>
    <property type="match status" value="1"/>
</dbReference>
<feature type="transmembrane region" description="Helical" evidence="1">
    <location>
        <begin position="248"/>
        <end position="268"/>
    </location>
</feature>
<keyword evidence="1" id="KW-0472">Membrane</keyword>
<feature type="transmembrane region" description="Helical" evidence="1">
    <location>
        <begin position="56"/>
        <end position="78"/>
    </location>
</feature>
<reference evidence="4 5" key="1">
    <citation type="submission" date="2017-08" db="EMBL/GenBank/DDBJ databases">
        <title>Comparative genomics of non-oral Prevotella species.</title>
        <authorList>
            <person name="Accetto T."/>
            <person name="Nograsek B."/>
            <person name="Avgustin G."/>
        </authorList>
    </citation>
    <scope>NUCLEOTIDE SEQUENCE [LARGE SCALE GENOMIC DNA]</scope>
    <source>
        <strain evidence="4 5">TC1-1</strain>
    </source>
</reference>
<evidence type="ECO:0000313" key="3">
    <source>
        <dbReference type="EMBL" id="GJG27895.1"/>
    </source>
</evidence>
<dbReference type="GO" id="GO:0008237">
    <property type="term" value="F:metallopeptidase activity"/>
    <property type="evidence" value="ECO:0007669"/>
    <property type="project" value="UniProtKB-KW"/>
</dbReference>
<feature type="transmembrane region" description="Helical" evidence="1">
    <location>
        <begin position="90"/>
        <end position="111"/>
    </location>
</feature>
<evidence type="ECO:0000259" key="2">
    <source>
        <dbReference type="Pfam" id="PF02517"/>
    </source>
</evidence>
<dbReference type="Pfam" id="PF02517">
    <property type="entry name" value="Rce1-like"/>
    <property type="match status" value="1"/>
</dbReference>
<accession>A0AA37MDN0</accession>
<dbReference type="InterPro" id="IPR003675">
    <property type="entry name" value="Rce1/LyrA-like_dom"/>
</dbReference>
<evidence type="ECO:0000313" key="5">
    <source>
        <dbReference type="Proteomes" id="UP000216189"/>
    </source>
</evidence>
<keyword evidence="1" id="KW-0812">Transmembrane</keyword>
<comment type="caution">
    <text evidence="3">The sequence shown here is derived from an EMBL/GenBank/DDBJ whole genome shotgun (WGS) entry which is preliminary data.</text>
</comment>
<dbReference type="InterPro" id="IPR052710">
    <property type="entry name" value="CAAX_protease"/>
</dbReference>
<dbReference type="EMBL" id="BPTR01000001">
    <property type="protein sequence ID" value="GJG27895.1"/>
    <property type="molecule type" value="Genomic_DNA"/>
</dbReference>
<sequence length="277" mass="31251">MKKSTKGILDSILYAIVFVLIQLFVQLAVALIYNQFENVGYANVVNGMASGIYGEALAISTVLSSALTILLFIRLKWFPFSLSYLKTRPWAVIIWTVLLSFGLILPSEWIMEKLQLTMDPTYTKIFESVMKEPWGFIAIGVLAPLAEEVVFRGAILNALLKIFPKKYYWVSILVSALMFGAVHGNLVQFVFAFSVGILLGWMYYRTNSIIPGVVLHWINNSVAYVMFNLMPKMQDGKLIDLFHGSEKMMVEGLLFSLCVFIPSLFQLATRMKSADQL</sequence>
<dbReference type="RefSeq" id="WP_006282738.1">
    <property type="nucleotide sequence ID" value="NZ_BPTR01000001.1"/>
</dbReference>
<keyword evidence="5" id="KW-1185">Reference proteome</keyword>
<keyword evidence="1" id="KW-1133">Transmembrane helix</keyword>
<dbReference type="GeneID" id="72480977"/>
<gene>
    <name evidence="4" type="ORF">CIK91_04765</name>
    <name evidence="3" type="ORF">PRRU23_15950</name>
</gene>
<feature type="transmembrane region" description="Helical" evidence="1">
    <location>
        <begin position="134"/>
        <end position="160"/>
    </location>
</feature>
<keyword evidence="4" id="KW-0645">Protease</keyword>
<dbReference type="AlphaFoldDB" id="A0AA37MDN0"/>
<feature type="transmembrane region" description="Helical" evidence="1">
    <location>
        <begin position="12"/>
        <end position="36"/>
    </location>
</feature>
<organism evidence="3 6">
    <name type="scientific">Segatella bryantii</name>
    <name type="common">Prevotella bryantii</name>
    <dbReference type="NCBI Taxonomy" id="77095"/>
    <lineage>
        <taxon>Bacteria</taxon>
        <taxon>Pseudomonadati</taxon>
        <taxon>Bacteroidota</taxon>
        <taxon>Bacteroidia</taxon>
        <taxon>Bacteroidales</taxon>
        <taxon>Prevotellaceae</taxon>
        <taxon>Segatella</taxon>
    </lineage>
</organism>
<protein>
    <submittedName>
        <fullName evidence="4">CPBP family intramembrane metalloprotease</fullName>
    </submittedName>
</protein>
<evidence type="ECO:0000256" key="1">
    <source>
        <dbReference type="SAM" id="Phobius"/>
    </source>
</evidence>
<evidence type="ECO:0000313" key="4">
    <source>
        <dbReference type="EMBL" id="OYP55662.1"/>
    </source>
</evidence>
<proteinExistence type="predicted"/>
<dbReference type="GO" id="GO:0004175">
    <property type="term" value="F:endopeptidase activity"/>
    <property type="evidence" value="ECO:0007669"/>
    <property type="project" value="UniProtKB-ARBA"/>
</dbReference>
<name>A0AA37MDN0_SEGBR</name>
<feature type="domain" description="CAAX prenyl protease 2/Lysostaphin resistance protein A-like" evidence="2">
    <location>
        <begin position="133"/>
        <end position="221"/>
    </location>
</feature>
<dbReference type="Proteomes" id="UP000887043">
    <property type="component" value="Unassembled WGS sequence"/>
</dbReference>
<feature type="transmembrane region" description="Helical" evidence="1">
    <location>
        <begin position="209"/>
        <end position="227"/>
    </location>
</feature>